<evidence type="ECO:0000313" key="3">
    <source>
        <dbReference type="Proteomes" id="UP001595993"/>
    </source>
</evidence>
<reference evidence="3" key="1">
    <citation type="journal article" date="2019" name="Int. J. Syst. Evol. Microbiol.">
        <title>The Global Catalogue of Microorganisms (GCM) 10K type strain sequencing project: providing services to taxonomists for standard genome sequencing and annotation.</title>
        <authorList>
            <consortium name="The Broad Institute Genomics Platform"/>
            <consortium name="The Broad Institute Genome Sequencing Center for Infectious Disease"/>
            <person name="Wu L."/>
            <person name="Ma J."/>
        </authorList>
    </citation>
    <scope>NUCLEOTIDE SEQUENCE [LARGE SCALE GENOMIC DNA]</scope>
    <source>
        <strain evidence="3">CGMCC 4.7139</strain>
    </source>
</reference>
<evidence type="ECO:0008006" key="4">
    <source>
        <dbReference type="Google" id="ProtNLM"/>
    </source>
</evidence>
<evidence type="ECO:0000313" key="2">
    <source>
        <dbReference type="EMBL" id="MFC4608993.1"/>
    </source>
</evidence>
<dbReference type="EMBL" id="JBHSFE010000011">
    <property type="protein sequence ID" value="MFC4608993.1"/>
    <property type="molecule type" value="Genomic_DNA"/>
</dbReference>
<comment type="caution">
    <text evidence="2">The sequence shown here is derived from an EMBL/GenBank/DDBJ whole genome shotgun (WGS) entry which is preliminary data.</text>
</comment>
<name>A0ABV9G748_9ACTN</name>
<dbReference type="Gene3D" id="3.30.70.1230">
    <property type="entry name" value="Nucleotide cyclase"/>
    <property type="match status" value="1"/>
</dbReference>
<dbReference type="RefSeq" id="WP_381195195.1">
    <property type="nucleotide sequence ID" value="NZ_JBHSFE010000011.1"/>
</dbReference>
<evidence type="ECO:0000256" key="1">
    <source>
        <dbReference type="SAM" id="MobiDB-lite"/>
    </source>
</evidence>
<dbReference type="SUPFAM" id="SSF55073">
    <property type="entry name" value="Nucleotide cyclase"/>
    <property type="match status" value="1"/>
</dbReference>
<accession>A0ABV9G748</accession>
<protein>
    <recommendedName>
        <fullName evidence="4">Guanylate cyclase domain-containing protein</fullName>
    </recommendedName>
</protein>
<feature type="compositionally biased region" description="Basic and acidic residues" evidence="1">
    <location>
        <begin position="206"/>
        <end position="216"/>
    </location>
</feature>
<sequence length="268" mass="28407">MAGHATHRWIVVLDIENFSVRTDPLQRSVRAAMYETLKSAMERSGLPVEDIVCEDRGDGVLMIAPGTVSPILLAGPFIRELDDELAQKSAMFSEAHALRFRVSLHQGLAVRDAEGWSGDAVNTACRLVDAQPLRDVLVSAPSARMVFIVSDETYRGVIRHGHRGIDPAAYLPMRFATKHGEVVHSWITVPGYPAPPGLPAAGENDDGGKGEGDSGGERGGPAASPGPGGQQAPGGAYRPVTFHTGTVQGDQFAGDKTVNVNTTGPVRP</sequence>
<dbReference type="InterPro" id="IPR029787">
    <property type="entry name" value="Nucleotide_cyclase"/>
</dbReference>
<proteinExistence type="predicted"/>
<keyword evidence="3" id="KW-1185">Reference proteome</keyword>
<organism evidence="2 3">
    <name type="scientific">Streptomyces maoxianensis</name>
    <dbReference type="NCBI Taxonomy" id="1459942"/>
    <lineage>
        <taxon>Bacteria</taxon>
        <taxon>Bacillati</taxon>
        <taxon>Actinomycetota</taxon>
        <taxon>Actinomycetes</taxon>
        <taxon>Kitasatosporales</taxon>
        <taxon>Streptomycetaceae</taxon>
        <taxon>Streptomyces</taxon>
    </lineage>
</organism>
<gene>
    <name evidence="2" type="ORF">ACFO9E_14380</name>
</gene>
<feature type="compositionally biased region" description="Polar residues" evidence="1">
    <location>
        <begin position="258"/>
        <end position="268"/>
    </location>
</feature>
<dbReference type="Proteomes" id="UP001595993">
    <property type="component" value="Unassembled WGS sequence"/>
</dbReference>
<feature type="region of interest" description="Disordered" evidence="1">
    <location>
        <begin position="194"/>
        <end position="268"/>
    </location>
</feature>